<dbReference type="PANTHER" id="PTHR10174:SF130">
    <property type="entry name" value="ALPHA-TOCOPHEROL TRANSFER PROTEIN-LIKE"/>
    <property type="match status" value="1"/>
</dbReference>
<dbReference type="GO" id="GO:0016020">
    <property type="term" value="C:membrane"/>
    <property type="evidence" value="ECO:0007669"/>
    <property type="project" value="TreeGrafter"/>
</dbReference>
<dbReference type="SMART" id="SM00516">
    <property type="entry name" value="SEC14"/>
    <property type="match status" value="1"/>
</dbReference>
<evidence type="ECO:0000313" key="2">
    <source>
        <dbReference type="Proteomes" id="UP000504617"/>
    </source>
</evidence>
<dbReference type="RefSeq" id="XP_013916745.1">
    <property type="nucleotide sequence ID" value="XM_014061270.1"/>
</dbReference>
<organism evidence="2 3">
    <name type="scientific">Thamnophis sirtalis</name>
    <dbReference type="NCBI Taxonomy" id="35019"/>
    <lineage>
        <taxon>Eukaryota</taxon>
        <taxon>Metazoa</taxon>
        <taxon>Chordata</taxon>
        <taxon>Craniata</taxon>
        <taxon>Vertebrata</taxon>
        <taxon>Euteleostomi</taxon>
        <taxon>Lepidosauria</taxon>
        <taxon>Squamata</taxon>
        <taxon>Bifurcata</taxon>
        <taxon>Unidentata</taxon>
        <taxon>Episquamata</taxon>
        <taxon>Toxicofera</taxon>
        <taxon>Serpentes</taxon>
        <taxon>Colubroidea</taxon>
        <taxon>Colubridae</taxon>
        <taxon>Natricinae</taxon>
        <taxon>Thamnophis</taxon>
    </lineage>
</organism>
<dbReference type="KEGG" id="tsr:106544870"/>
<dbReference type="GeneID" id="106544870"/>
<gene>
    <name evidence="3" type="primary">TTPAL</name>
</gene>
<dbReference type="AlphaFoldDB" id="A0A6I9Y8D7"/>
<dbReference type="Pfam" id="PF00650">
    <property type="entry name" value="CRAL_TRIO"/>
    <property type="match status" value="1"/>
</dbReference>
<dbReference type="PRINTS" id="PR00180">
    <property type="entry name" value="CRETINALDHBP"/>
</dbReference>
<dbReference type="Proteomes" id="UP000504617">
    <property type="component" value="Unplaced"/>
</dbReference>
<evidence type="ECO:0000259" key="1">
    <source>
        <dbReference type="PROSITE" id="PS50191"/>
    </source>
</evidence>
<dbReference type="CDD" id="cd00170">
    <property type="entry name" value="SEC14"/>
    <property type="match status" value="1"/>
</dbReference>
<dbReference type="Gene3D" id="3.40.525.10">
    <property type="entry name" value="CRAL-TRIO lipid binding domain"/>
    <property type="match status" value="1"/>
</dbReference>
<dbReference type="InterPro" id="IPR036865">
    <property type="entry name" value="CRAL-TRIO_dom_sf"/>
</dbReference>
<keyword evidence="2" id="KW-1185">Reference proteome</keyword>
<evidence type="ECO:0000313" key="3">
    <source>
        <dbReference type="RefSeq" id="XP_013916745.1"/>
    </source>
</evidence>
<dbReference type="OrthoDB" id="6682367at2759"/>
<sequence>MYLTLEKLIQSEETQVNGIVILADYKGLGLSKASHFGPFIAKKMVGILQDGFPIRIKAVNVINEPRIFKGIFAILKPFLKEKIVKRFFLHGSDLQSLHHNLPPRILPEEYGGTAGKLDISSWNELLLASEDDFKYDDSHLPFSSDCSPHDPLMSEEIDENQHDDSLRSFKTQLYSCY</sequence>
<reference evidence="3" key="1">
    <citation type="submission" date="2025-08" db="UniProtKB">
        <authorList>
            <consortium name="RefSeq"/>
        </authorList>
    </citation>
    <scope>IDENTIFICATION</scope>
</reference>
<name>A0A6I9Y8D7_9SAUR</name>
<protein>
    <submittedName>
        <fullName evidence="3">Alpha-tocopherol transfer protein-like</fullName>
    </submittedName>
</protein>
<dbReference type="PROSITE" id="PS50191">
    <property type="entry name" value="CRAL_TRIO"/>
    <property type="match status" value="1"/>
</dbReference>
<feature type="domain" description="CRAL-TRIO" evidence="1">
    <location>
        <begin position="1"/>
        <end position="118"/>
    </location>
</feature>
<proteinExistence type="predicted"/>
<dbReference type="PANTHER" id="PTHR10174">
    <property type="entry name" value="ALPHA-TOCOPHEROL TRANSFER PROTEIN-RELATED"/>
    <property type="match status" value="1"/>
</dbReference>
<dbReference type="InterPro" id="IPR001251">
    <property type="entry name" value="CRAL-TRIO_dom"/>
</dbReference>
<dbReference type="GO" id="GO:1902936">
    <property type="term" value="F:phosphatidylinositol bisphosphate binding"/>
    <property type="evidence" value="ECO:0007669"/>
    <property type="project" value="TreeGrafter"/>
</dbReference>
<dbReference type="Gene3D" id="1.20.5.1200">
    <property type="entry name" value="Alpha-tocopherol transfer"/>
    <property type="match status" value="1"/>
</dbReference>
<accession>A0A6I9Y8D7</accession>
<dbReference type="CTD" id="79183"/>
<dbReference type="SUPFAM" id="SSF52087">
    <property type="entry name" value="CRAL/TRIO domain"/>
    <property type="match status" value="1"/>
</dbReference>